<dbReference type="EMBL" id="CAXAJV020001290">
    <property type="protein sequence ID" value="CAL7940545.1"/>
    <property type="molecule type" value="Genomic_DNA"/>
</dbReference>
<evidence type="ECO:0000256" key="1">
    <source>
        <dbReference type="ARBA" id="ARBA00008315"/>
    </source>
</evidence>
<evidence type="ECO:0000313" key="3">
    <source>
        <dbReference type="Proteomes" id="UP001642520"/>
    </source>
</evidence>
<dbReference type="InterPro" id="IPR029488">
    <property type="entry name" value="Hmw/CFAP97"/>
</dbReference>
<dbReference type="Proteomes" id="UP001642520">
    <property type="component" value="Unassembled WGS sequence"/>
</dbReference>
<reference evidence="2 3" key="1">
    <citation type="submission" date="2024-08" db="EMBL/GenBank/DDBJ databases">
        <authorList>
            <person name="Will J Nash"/>
            <person name="Angela Man"/>
            <person name="Seanna McTaggart"/>
            <person name="Kendall Baker"/>
            <person name="Tom Barker"/>
            <person name="Leah Catchpole"/>
            <person name="Alex Durrant"/>
            <person name="Karim Gharbi"/>
            <person name="Naomi Irish"/>
            <person name="Gemy Kaithakottil"/>
            <person name="Debby Ku"/>
            <person name="Aaliyah Providence"/>
            <person name="Felix Shaw"/>
            <person name="David Swarbreck"/>
            <person name="Chris Watkins"/>
            <person name="Ann M. McCartney"/>
            <person name="Giulio Formenti"/>
            <person name="Alice Mouton"/>
            <person name="Noel Vella"/>
            <person name="Bjorn M von Reumont"/>
            <person name="Adriana Vella"/>
            <person name="Wilfried Haerty"/>
        </authorList>
    </citation>
    <scope>NUCLEOTIDE SEQUENCE [LARGE SCALE GENOMIC DNA]</scope>
</reference>
<organism evidence="2 3">
    <name type="scientific">Xylocopa violacea</name>
    <name type="common">Violet carpenter bee</name>
    <name type="synonym">Apis violacea</name>
    <dbReference type="NCBI Taxonomy" id="135666"/>
    <lineage>
        <taxon>Eukaryota</taxon>
        <taxon>Metazoa</taxon>
        <taxon>Ecdysozoa</taxon>
        <taxon>Arthropoda</taxon>
        <taxon>Hexapoda</taxon>
        <taxon>Insecta</taxon>
        <taxon>Pterygota</taxon>
        <taxon>Neoptera</taxon>
        <taxon>Endopterygota</taxon>
        <taxon>Hymenoptera</taxon>
        <taxon>Apocrita</taxon>
        <taxon>Aculeata</taxon>
        <taxon>Apoidea</taxon>
        <taxon>Anthophila</taxon>
        <taxon>Apidae</taxon>
        <taxon>Xylocopa</taxon>
        <taxon>Xylocopa</taxon>
    </lineage>
</organism>
<dbReference type="PANTHER" id="PTHR33768">
    <property type="entry name" value="MIP11318P"/>
    <property type="match status" value="1"/>
</dbReference>
<proteinExistence type="inferred from homology"/>
<dbReference type="InterPro" id="IPR038792">
    <property type="entry name" value="CFAP97D1/2"/>
</dbReference>
<keyword evidence="3" id="KW-1185">Reference proteome</keyword>
<protein>
    <recommendedName>
        <fullName evidence="4">Ribosomal protein S14</fullName>
    </recommendedName>
</protein>
<name>A0ABP1NMA2_XYLVO</name>
<evidence type="ECO:0000313" key="2">
    <source>
        <dbReference type="EMBL" id="CAL7940545.1"/>
    </source>
</evidence>
<gene>
    <name evidence="2" type="ORF">XYLVIOL_LOCUS4533</name>
</gene>
<evidence type="ECO:0008006" key="4">
    <source>
        <dbReference type="Google" id="ProtNLM"/>
    </source>
</evidence>
<accession>A0ABP1NMA2</accession>
<dbReference type="PANTHER" id="PTHR33768:SF3">
    <property type="entry name" value="MIP11318P"/>
    <property type="match status" value="1"/>
</dbReference>
<sequence length="102" mass="12219">MSHGNRRNSSAPSSIWKHKAYERHRLKVKKATCAIDVNPPQSRPHVAFNAKGLQLEREKQERIMRENFILLKKLRDIMHRKRPTMESNCRLKWDESRCVRTR</sequence>
<comment type="caution">
    <text evidence="2">The sequence shown here is derived from an EMBL/GenBank/DDBJ whole genome shotgun (WGS) entry which is preliminary data.</text>
</comment>
<comment type="similarity">
    <text evidence="1">Belongs to the CFAP97 family.</text>
</comment>
<dbReference type="Pfam" id="PF13879">
    <property type="entry name" value="Hmw_CFAP97"/>
    <property type="match status" value="1"/>
</dbReference>